<dbReference type="AlphaFoldDB" id="A0A182FFU7"/>
<dbReference type="EnsemblMetazoa" id="AALB005389-RA">
    <property type="protein sequence ID" value="AALB005389-PA"/>
    <property type="gene ID" value="AALB005389"/>
</dbReference>
<keyword evidence="2" id="KW-1185">Reference proteome</keyword>
<dbReference type="GeneID" id="118462642"/>
<dbReference type="RefSeq" id="XP_035784384.1">
    <property type="nucleotide sequence ID" value="XM_035928491.1"/>
</dbReference>
<evidence type="ECO:0008006" key="3">
    <source>
        <dbReference type="Google" id="ProtNLM"/>
    </source>
</evidence>
<proteinExistence type="predicted"/>
<reference evidence="1" key="2">
    <citation type="submission" date="2022-08" db="UniProtKB">
        <authorList>
            <consortium name="EnsemblMetazoa"/>
        </authorList>
    </citation>
    <scope>IDENTIFICATION</scope>
    <source>
        <strain evidence="1">STECLA/ALBI9_A</strain>
    </source>
</reference>
<reference evidence="1 2" key="1">
    <citation type="journal article" date="2017" name="G3 (Bethesda)">
        <title>The Physical Genome Mapping of Anopheles albimanus Corrected Scaffold Misassemblies and Identified Interarm Rearrangements in Genus Anopheles.</title>
        <authorList>
            <person name="Artemov G.N."/>
            <person name="Peery A.N."/>
            <person name="Jiang X."/>
            <person name="Tu Z."/>
            <person name="Stegniy V.N."/>
            <person name="Sharakhova M.V."/>
            <person name="Sharakhov I.V."/>
        </authorList>
    </citation>
    <scope>NUCLEOTIDE SEQUENCE [LARGE SCALE GENOMIC DNA]</scope>
    <source>
        <strain evidence="1 2">ALBI9_A</strain>
    </source>
</reference>
<organism evidence="1 2">
    <name type="scientific">Anopheles albimanus</name>
    <name type="common">New world malaria mosquito</name>
    <dbReference type="NCBI Taxonomy" id="7167"/>
    <lineage>
        <taxon>Eukaryota</taxon>
        <taxon>Metazoa</taxon>
        <taxon>Ecdysozoa</taxon>
        <taxon>Arthropoda</taxon>
        <taxon>Hexapoda</taxon>
        <taxon>Insecta</taxon>
        <taxon>Pterygota</taxon>
        <taxon>Neoptera</taxon>
        <taxon>Endopterygota</taxon>
        <taxon>Diptera</taxon>
        <taxon>Nematocera</taxon>
        <taxon>Culicoidea</taxon>
        <taxon>Culicidae</taxon>
        <taxon>Anophelinae</taxon>
        <taxon>Anopheles</taxon>
    </lineage>
</organism>
<dbReference type="Proteomes" id="UP000069272">
    <property type="component" value="Chromosome 3L"/>
</dbReference>
<dbReference type="VEuPathDB" id="VectorBase:AALB005389"/>
<dbReference type="OrthoDB" id="6418155at2759"/>
<dbReference type="KEGG" id="aali:118462642"/>
<protein>
    <recommendedName>
        <fullName evidence="3">HSF-type DNA-binding domain-containing protein</fullName>
    </recommendedName>
</protein>
<evidence type="ECO:0000313" key="1">
    <source>
        <dbReference type="EnsemblMetazoa" id="AALB005389-PA"/>
    </source>
</evidence>
<sequence>MDGSSAGAGVETVFAQMSHQQLFNYRFELKLWLMVEDANAPFLSWNCDETAIILDPVALATYLQVPHEKLFFCRSVADFCWLLEVVGFTECSEGGVAAGWKSYRHHLFRGENRATLEKWLVESAHRSGVDPDVKGSCSLPLLPGFRVKDKGYFDEEKAKIAIEMFHLNLSIHQNAITRDTDGNLDKASRYMDEPVMEPPDYLKTETIAGNYGLVPVDAIRRCLGEMIPIFENSSYEDAPESTKEFCVNNCENGGNGAAMALQVPMATYHTTQEQAQGGTEIVDAEESAAAAANYLNFSVKKEGSLSLDSFSPYVLTASVASKMGPIKSLDDE</sequence>
<evidence type="ECO:0000313" key="2">
    <source>
        <dbReference type="Proteomes" id="UP000069272"/>
    </source>
</evidence>
<dbReference type="VEuPathDB" id="VectorBase:AALB20_026432"/>
<accession>A0A182FFU7</accession>
<name>A0A182FFU7_ANOAL</name>